<dbReference type="Gene3D" id="3.40.50.1240">
    <property type="entry name" value="Phosphoglycerate mutase-like"/>
    <property type="match status" value="1"/>
</dbReference>
<evidence type="ECO:0000313" key="4">
    <source>
        <dbReference type="Proteomes" id="UP000229740"/>
    </source>
</evidence>
<dbReference type="PANTHER" id="PTHR48100">
    <property type="entry name" value="BROAD-SPECIFICITY PHOSPHATASE YOR283W-RELATED"/>
    <property type="match status" value="1"/>
</dbReference>
<keyword evidence="2" id="KW-0413">Isomerase</keyword>
<evidence type="ECO:0008006" key="5">
    <source>
        <dbReference type="Google" id="ProtNLM"/>
    </source>
</evidence>
<keyword evidence="1" id="KW-0324">Glycolysis</keyword>
<dbReference type="InterPro" id="IPR001345">
    <property type="entry name" value="PG/BPGM_mutase_AS"/>
</dbReference>
<sequence length="290" mass="32475">MCLVMTLDFSIMNTTTHDVHSRSEHVSELNVLKDGILADYQRGDIFLRDARVTLQFPMMLVRHGQTDGNLRRTFQGQIDGPENQLNALGRVQAQEAAKQVYECLAELSGPALKEFAVSGRLRILSSPLTRAQDTCRAFTDYFERRSGVALKATLENRLTEMFFGAIEGKSTEEIDDEKLRGDTLRFREQDALVDWQGSGESFLDVMYRSKELLEQLNAEWADKGVLAVAFAHGTLINALRSVVGDKKLIGDNGLIAFRNDIVENAKPFWLGNSELLAQSVTAHLLERGTH</sequence>
<dbReference type="SUPFAM" id="SSF53254">
    <property type="entry name" value="Phosphoglycerate mutase-like"/>
    <property type="match status" value="1"/>
</dbReference>
<gene>
    <name evidence="3" type="ORF">CSB45_02075</name>
</gene>
<protein>
    <recommendedName>
        <fullName evidence="5">Histidine phosphatase family protein</fullName>
    </recommendedName>
</protein>
<reference evidence="3 4" key="1">
    <citation type="submission" date="2017-10" db="EMBL/GenBank/DDBJ databases">
        <title>Novel microbial diversity and functional potential in the marine mammal oral microbiome.</title>
        <authorList>
            <person name="Dudek N.K."/>
            <person name="Sun C.L."/>
            <person name="Burstein D."/>
            <person name="Kantor R.S."/>
            <person name="Aliaga Goltsman D.S."/>
            <person name="Bik E.M."/>
            <person name="Thomas B.C."/>
            <person name="Banfield J.F."/>
            <person name="Relman D.A."/>
        </authorList>
    </citation>
    <scope>NUCLEOTIDE SEQUENCE [LARGE SCALE GENOMIC DNA]</scope>
    <source>
        <strain evidence="3">DOLZORAL124_49_17</strain>
    </source>
</reference>
<evidence type="ECO:0000313" key="3">
    <source>
        <dbReference type="EMBL" id="PID58809.1"/>
    </source>
</evidence>
<accession>A0A2G6E9Q9</accession>
<dbReference type="CDD" id="cd07067">
    <property type="entry name" value="HP_PGM_like"/>
    <property type="match status" value="1"/>
</dbReference>
<dbReference type="GO" id="GO:0005737">
    <property type="term" value="C:cytoplasm"/>
    <property type="evidence" value="ECO:0007669"/>
    <property type="project" value="TreeGrafter"/>
</dbReference>
<comment type="caution">
    <text evidence="3">The sequence shown here is derived from an EMBL/GenBank/DDBJ whole genome shotgun (WGS) entry which is preliminary data.</text>
</comment>
<evidence type="ECO:0000256" key="2">
    <source>
        <dbReference type="ARBA" id="ARBA00023235"/>
    </source>
</evidence>
<dbReference type="PROSITE" id="PS00175">
    <property type="entry name" value="PG_MUTASE"/>
    <property type="match status" value="1"/>
</dbReference>
<dbReference type="Pfam" id="PF00300">
    <property type="entry name" value="His_Phos_1"/>
    <property type="match status" value="1"/>
</dbReference>
<dbReference type="EMBL" id="PDPS01000021">
    <property type="protein sequence ID" value="PID58809.1"/>
    <property type="molecule type" value="Genomic_DNA"/>
</dbReference>
<dbReference type="PANTHER" id="PTHR48100:SF1">
    <property type="entry name" value="HISTIDINE PHOSPHATASE FAMILY PROTEIN-RELATED"/>
    <property type="match status" value="1"/>
</dbReference>
<dbReference type="InterPro" id="IPR029033">
    <property type="entry name" value="His_PPase_superfam"/>
</dbReference>
<dbReference type="GO" id="GO:0016791">
    <property type="term" value="F:phosphatase activity"/>
    <property type="evidence" value="ECO:0007669"/>
    <property type="project" value="TreeGrafter"/>
</dbReference>
<proteinExistence type="predicted"/>
<organism evidence="3 4">
    <name type="scientific">candidate division KSB3 bacterium</name>
    <dbReference type="NCBI Taxonomy" id="2044937"/>
    <lineage>
        <taxon>Bacteria</taxon>
        <taxon>candidate division KSB3</taxon>
    </lineage>
</organism>
<dbReference type="AlphaFoldDB" id="A0A2G6E9Q9"/>
<dbReference type="Proteomes" id="UP000229740">
    <property type="component" value="Unassembled WGS sequence"/>
</dbReference>
<dbReference type="InterPro" id="IPR013078">
    <property type="entry name" value="His_Pase_superF_clade-1"/>
</dbReference>
<dbReference type="SMART" id="SM00855">
    <property type="entry name" value="PGAM"/>
    <property type="match status" value="1"/>
</dbReference>
<dbReference type="InterPro" id="IPR050275">
    <property type="entry name" value="PGM_Phosphatase"/>
</dbReference>
<name>A0A2G6E9Q9_9BACT</name>
<evidence type="ECO:0000256" key="1">
    <source>
        <dbReference type="ARBA" id="ARBA00023152"/>
    </source>
</evidence>